<comment type="cofactor">
    <cofactor evidence="1">
        <name>pyridoxal 5'-phosphate</name>
        <dbReference type="ChEBI" id="CHEBI:597326"/>
    </cofactor>
</comment>
<dbReference type="PANTHER" id="PTHR11825">
    <property type="entry name" value="SUBGROUP IIII AMINOTRANSFERASE"/>
    <property type="match status" value="1"/>
</dbReference>
<organism evidence="17 18">
    <name type="scientific">Leadbetterella byssophila (strain DSM 17132 / JCM 16389 / KACC 11308 / NBRC 106382 / 4M15)</name>
    <dbReference type="NCBI Taxonomy" id="649349"/>
    <lineage>
        <taxon>Bacteria</taxon>
        <taxon>Pseudomonadati</taxon>
        <taxon>Bacteroidota</taxon>
        <taxon>Cytophagia</taxon>
        <taxon>Cytophagales</taxon>
        <taxon>Leadbetterellaceae</taxon>
        <taxon>Leadbetterella</taxon>
    </lineage>
</organism>
<keyword evidence="10 17" id="KW-0808">Transferase</keyword>
<accession>E4RSW3</accession>
<comment type="similarity">
    <text evidence="6">Belongs to the class-IV pyridoxal-phosphate-dependent aminotransferase family.</text>
</comment>
<dbReference type="EMBL" id="CP002305">
    <property type="protein sequence ID" value="ADQ16802.1"/>
    <property type="molecule type" value="Genomic_DNA"/>
</dbReference>
<evidence type="ECO:0000256" key="15">
    <source>
        <dbReference type="ARBA" id="ARBA00049229"/>
    </source>
</evidence>
<dbReference type="NCBIfam" id="NF009897">
    <property type="entry name" value="PRK13357.1"/>
    <property type="match status" value="1"/>
</dbReference>
<dbReference type="InterPro" id="IPR043132">
    <property type="entry name" value="BCAT-like_C"/>
</dbReference>
<evidence type="ECO:0000256" key="2">
    <source>
        <dbReference type="ARBA" id="ARBA00003109"/>
    </source>
</evidence>
<name>E4RSW3_LEAB4</name>
<dbReference type="HOGENOM" id="CLU_031922_0_2_10"/>
<dbReference type="eggNOG" id="COG0115">
    <property type="taxonomic scope" value="Bacteria"/>
</dbReference>
<dbReference type="PIRSF" id="PIRSF006468">
    <property type="entry name" value="BCAT1"/>
    <property type="match status" value="1"/>
</dbReference>
<sequence length="348" mass="39884">MINIQKSKRSMKSNFNYDDFVFGVQPTDHILLCNYKDGSWQSPSIMPYADIKMSPMSLCLHYGQTVFEGMKAFRQDNGQVIIFRPDKHFRRFNASLERMCMPAVEQDLFIEGIKELVRLEEHWLPEEQEINLYIRPFMIATEPRLGVKVSDEYLFCIVCTPMGLYYSEPVRLKVETEFVRAAEGGVGYAKCGGNYGAAFYPAQQAKIQGYDQVIWTDAKTHEYIEEAGTMNIAIVIDDRLITPKLSTSILDGVTRSSIIQIAKDLGMIVEERKVQLQELIDEFQSGKKIEIFGVGTAAVISPVKCINILGTEYYPYTANDATMFKLKKQLNDIRKGRSSDKYNWNWFI</sequence>
<dbReference type="SUPFAM" id="SSF56752">
    <property type="entry name" value="D-aminoacid aminotransferase-like PLP-dependent enzymes"/>
    <property type="match status" value="1"/>
</dbReference>
<dbReference type="InterPro" id="IPR001544">
    <property type="entry name" value="Aminotrans_IV"/>
</dbReference>
<dbReference type="GO" id="GO:0009099">
    <property type="term" value="P:L-valine biosynthetic process"/>
    <property type="evidence" value="ECO:0007669"/>
    <property type="project" value="UniProtKB-UniPathway"/>
</dbReference>
<evidence type="ECO:0000256" key="14">
    <source>
        <dbReference type="ARBA" id="ARBA00048798"/>
    </source>
</evidence>
<dbReference type="Pfam" id="PF01063">
    <property type="entry name" value="Aminotran_4"/>
    <property type="match status" value="1"/>
</dbReference>
<dbReference type="GO" id="GO:0052654">
    <property type="term" value="F:L-leucine-2-oxoglutarate transaminase activity"/>
    <property type="evidence" value="ECO:0007669"/>
    <property type="project" value="RHEA"/>
</dbReference>
<dbReference type="Gene3D" id="3.30.470.10">
    <property type="match status" value="1"/>
</dbReference>
<dbReference type="RefSeq" id="WP_013407853.1">
    <property type="nucleotide sequence ID" value="NC_014655.1"/>
</dbReference>
<dbReference type="PANTHER" id="PTHR11825:SF44">
    <property type="entry name" value="BRANCHED-CHAIN-AMINO-ACID AMINOTRANSFERASE"/>
    <property type="match status" value="1"/>
</dbReference>
<evidence type="ECO:0000256" key="9">
    <source>
        <dbReference type="ARBA" id="ARBA00022605"/>
    </source>
</evidence>
<comment type="pathway">
    <text evidence="4">Amino-acid biosynthesis; L-valine biosynthesis; L-valine from pyruvate: step 4/4.</text>
</comment>
<evidence type="ECO:0000256" key="5">
    <source>
        <dbReference type="ARBA" id="ARBA00005072"/>
    </source>
</evidence>
<evidence type="ECO:0000256" key="13">
    <source>
        <dbReference type="ARBA" id="ARBA00048212"/>
    </source>
</evidence>
<dbReference type="AlphaFoldDB" id="E4RSW3"/>
<gene>
    <name evidence="17" type="ordered locus">Lbys_1077</name>
</gene>
<dbReference type="GO" id="GO:0009098">
    <property type="term" value="P:L-leucine biosynthetic process"/>
    <property type="evidence" value="ECO:0007669"/>
    <property type="project" value="UniProtKB-UniPathway"/>
</dbReference>
<evidence type="ECO:0000256" key="8">
    <source>
        <dbReference type="ARBA" id="ARBA00022576"/>
    </source>
</evidence>
<dbReference type="EC" id="2.6.1.42" evidence="7"/>
<evidence type="ECO:0000313" key="18">
    <source>
        <dbReference type="Proteomes" id="UP000007435"/>
    </source>
</evidence>
<comment type="catalytic activity">
    <reaction evidence="14">
        <text>L-isoleucine + 2-oxoglutarate = (S)-3-methyl-2-oxopentanoate + L-glutamate</text>
        <dbReference type="Rhea" id="RHEA:24801"/>
        <dbReference type="ChEBI" id="CHEBI:16810"/>
        <dbReference type="ChEBI" id="CHEBI:29985"/>
        <dbReference type="ChEBI" id="CHEBI:35146"/>
        <dbReference type="ChEBI" id="CHEBI:58045"/>
        <dbReference type="EC" id="2.6.1.42"/>
    </reaction>
</comment>
<comment type="catalytic activity">
    <reaction evidence="13">
        <text>L-valine + 2-oxoglutarate = 3-methyl-2-oxobutanoate + L-glutamate</text>
        <dbReference type="Rhea" id="RHEA:24813"/>
        <dbReference type="ChEBI" id="CHEBI:11851"/>
        <dbReference type="ChEBI" id="CHEBI:16810"/>
        <dbReference type="ChEBI" id="CHEBI:29985"/>
        <dbReference type="ChEBI" id="CHEBI:57762"/>
        <dbReference type="EC" id="2.6.1.42"/>
    </reaction>
</comment>
<reference key="1">
    <citation type="submission" date="2010-11" db="EMBL/GenBank/DDBJ databases">
        <title>The complete genome of Leadbetterella byssophila DSM 17132.</title>
        <authorList>
            <consortium name="US DOE Joint Genome Institute (JGI-PGF)"/>
            <person name="Lucas S."/>
            <person name="Copeland A."/>
            <person name="Lapidus A."/>
            <person name="Glavina del Rio T."/>
            <person name="Dalin E."/>
            <person name="Tice H."/>
            <person name="Bruce D."/>
            <person name="Goodwin L."/>
            <person name="Pitluck S."/>
            <person name="Kyrpides N."/>
            <person name="Mavromatis K."/>
            <person name="Ivanova N."/>
            <person name="Teshima H."/>
            <person name="Brettin T."/>
            <person name="Detter J.C."/>
            <person name="Han C."/>
            <person name="Tapia R."/>
            <person name="Land M."/>
            <person name="Hauser L."/>
            <person name="Markowitz V."/>
            <person name="Cheng J.-F."/>
            <person name="Hugenholtz P."/>
            <person name="Woyke T."/>
            <person name="Wu D."/>
            <person name="Tindall B."/>
            <person name="Pomrenke H.G."/>
            <person name="Brambilla E."/>
            <person name="Klenk H.-P."/>
            <person name="Eisen J.A."/>
        </authorList>
    </citation>
    <scope>NUCLEOTIDE SEQUENCE [LARGE SCALE GENOMIC DNA]</scope>
    <source>
        <strain>DSM 17132</strain>
    </source>
</reference>
<keyword evidence="9" id="KW-0028">Amino-acid biosynthesis</keyword>
<keyword evidence="8 17" id="KW-0032">Aminotransferase</keyword>
<evidence type="ECO:0000313" key="17">
    <source>
        <dbReference type="EMBL" id="ADQ16802.1"/>
    </source>
</evidence>
<dbReference type="GO" id="GO:0052655">
    <property type="term" value="F:L-valine-2-oxoglutarate transaminase activity"/>
    <property type="evidence" value="ECO:0007669"/>
    <property type="project" value="RHEA"/>
</dbReference>
<protein>
    <recommendedName>
        <fullName evidence="7">branched-chain-amino-acid transaminase</fullName>
        <ecNumber evidence="7">2.6.1.42</ecNumber>
    </recommendedName>
</protein>
<evidence type="ECO:0000256" key="6">
    <source>
        <dbReference type="ARBA" id="ARBA00009320"/>
    </source>
</evidence>
<evidence type="ECO:0000256" key="7">
    <source>
        <dbReference type="ARBA" id="ARBA00013053"/>
    </source>
</evidence>
<dbReference type="NCBIfam" id="TIGR01123">
    <property type="entry name" value="ilvE_II"/>
    <property type="match status" value="1"/>
</dbReference>
<keyword evidence="12" id="KW-0100">Branched-chain amino acid biosynthesis</keyword>
<evidence type="ECO:0000256" key="10">
    <source>
        <dbReference type="ARBA" id="ARBA00022679"/>
    </source>
</evidence>
<dbReference type="InterPro" id="IPR033939">
    <property type="entry name" value="BCAT_family"/>
</dbReference>
<evidence type="ECO:0000256" key="4">
    <source>
        <dbReference type="ARBA" id="ARBA00004931"/>
    </source>
</evidence>
<dbReference type="CDD" id="cd01557">
    <property type="entry name" value="BCAT_beta_family"/>
    <property type="match status" value="1"/>
</dbReference>
<dbReference type="InterPro" id="IPR043131">
    <property type="entry name" value="BCAT-like_N"/>
</dbReference>
<dbReference type="STRING" id="649349.Lbys_1077"/>
<dbReference type="UniPathway" id="UPA00049">
    <property type="reaction ID" value="UER00062"/>
</dbReference>
<reference evidence="17 18" key="2">
    <citation type="journal article" date="2011" name="Stand. Genomic Sci.">
        <title>Complete genome sequence of Leadbetterella byssophila type strain (4M15).</title>
        <authorList>
            <person name="Abt B."/>
            <person name="Teshima H."/>
            <person name="Lucas S."/>
            <person name="Lapidus A."/>
            <person name="Del Rio T.G."/>
            <person name="Nolan M."/>
            <person name="Tice H."/>
            <person name="Cheng J.F."/>
            <person name="Pitluck S."/>
            <person name="Liolios K."/>
            <person name="Pagani I."/>
            <person name="Ivanova N."/>
            <person name="Mavromatis K."/>
            <person name="Pati A."/>
            <person name="Tapia R."/>
            <person name="Han C."/>
            <person name="Goodwin L."/>
            <person name="Chen A."/>
            <person name="Palaniappan K."/>
            <person name="Land M."/>
            <person name="Hauser L."/>
            <person name="Chang Y.J."/>
            <person name="Jeffries C.D."/>
            <person name="Rohde M."/>
            <person name="Goker M."/>
            <person name="Tindall B.J."/>
            <person name="Detter J.C."/>
            <person name="Woyke T."/>
            <person name="Bristow J."/>
            <person name="Eisen J.A."/>
            <person name="Markowitz V."/>
            <person name="Hugenholtz P."/>
            <person name="Klenk H.P."/>
            <person name="Kyrpides N.C."/>
        </authorList>
    </citation>
    <scope>NUCLEOTIDE SEQUENCE [LARGE SCALE GENOMIC DNA]</scope>
    <source>
        <strain evidence="18">DSM 17132 / JCM 16389 / KACC 11308 / NBRC 106382 / 4M15</strain>
    </source>
</reference>
<dbReference type="InterPro" id="IPR005786">
    <property type="entry name" value="B_amino_transII"/>
</dbReference>
<keyword evidence="18" id="KW-1185">Reference proteome</keyword>
<evidence type="ECO:0000256" key="16">
    <source>
        <dbReference type="PIRSR" id="PIRSR006468-1"/>
    </source>
</evidence>
<dbReference type="InterPro" id="IPR036038">
    <property type="entry name" value="Aminotransferase-like"/>
</dbReference>
<evidence type="ECO:0000256" key="3">
    <source>
        <dbReference type="ARBA" id="ARBA00004824"/>
    </source>
</evidence>
<dbReference type="UniPathway" id="UPA00047">
    <property type="reaction ID" value="UER00058"/>
</dbReference>
<evidence type="ECO:0000256" key="12">
    <source>
        <dbReference type="ARBA" id="ARBA00023304"/>
    </source>
</evidence>
<dbReference type="UniPathway" id="UPA00048">
    <property type="reaction ID" value="UER00073"/>
</dbReference>
<dbReference type="Gene3D" id="3.20.10.10">
    <property type="entry name" value="D-amino Acid Aminotransferase, subunit A, domain 2"/>
    <property type="match status" value="1"/>
</dbReference>
<comment type="catalytic activity">
    <reaction evidence="15">
        <text>L-leucine + 2-oxoglutarate = 4-methyl-2-oxopentanoate + L-glutamate</text>
        <dbReference type="Rhea" id="RHEA:18321"/>
        <dbReference type="ChEBI" id="CHEBI:16810"/>
        <dbReference type="ChEBI" id="CHEBI:17865"/>
        <dbReference type="ChEBI" id="CHEBI:29985"/>
        <dbReference type="ChEBI" id="CHEBI:57427"/>
        <dbReference type="EC" id="2.6.1.42"/>
    </reaction>
</comment>
<comment type="function">
    <text evidence="2">Acts on leucine, isoleucine and valine.</text>
</comment>
<evidence type="ECO:0000256" key="1">
    <source>
        <dbReference type="ARBA" id="ARBA00001933"/>
    </source>
</evidence>
<dbReference type="KEGG" id="lby:Lbys_1077"/>
<proteinExistence type="inferred from homology"/>
<evidence type="ECO:0000256" key="11">
    <source>
        <dbReference type="ARBA" id="ARBA00022898"/>
    </source>
</evidence>
<dbReference type="GO" id="GO:0009097">
    <property type="term" value="P:isoleucine biosynthetic process"/>
    <property type="evidence" value="ECO:0007669"/>
    <property type="project" value="UniProtKB-UniPathway"/>
</dbReference>
<comment type="pathway">
    <text evidence="3">Amino-acid biosynthesis; L-isoleucine biosynthesis; L-isoleucine from 2-oxobutanoate: step 4/4.</text>
</comment>
<dbReference type="OrthoDB" id="9804984at2"/>
<dbReference type="GO" id="GO:0052656">
    <property type="term" value="F:L-isoleucine-2-oxoglutarate transaminase activity"/>
    <property type="evidence" value="ECO:0007669"/>
    <property type="project" value="RHEA"/>
</dbReference>
<keyword evidence="11" id="KW-0663">Pyridoxal phosphate</keyword>
<dbReference type="Proteomes" id="UP000007435">
    <property type="component" value="Chromosome"/>
</dbReference>
<comment type="pathway">
    <text evidence="5">Amino-acid biosynthesis; L-leucine biosynthesis; L-leucine from 3-methyl-2-oxobutanoate: step 4/4.</text>
</comment>
<feature type="modified residue" description="N6-(pyridoxal phosphate)lysine" evidence="16">
    <location>
        <position position="190"/>
    </location>
</feature>